<sequence>MLKKVSILIIIFLSFSYILFSDNISSKHSLSILNSTSARNRGIMDSGFLTGKDSSVIFINSSSLISLIRDSINLNYTLSPNFKDEYLFNGSYSHTDNVYAIGIGLASEINKIKTYNNSEIRDKYIYNGNYLINIGAAYMINENSFFGANIKAVINNFDKENIFGGFLDLSYMQSIFNPALKIGFGIKNFGFYDKVFAAIDTDIITSIAYAKEDSSFAVSLEYDISVPSISHRVAIGLEAMIINFNKLGLFNSNIDYDDLPESVLDEPSQMQKRHSTKLPSGILGRLGVGNKGVSLGLSLYVNLFRLDYAIIFDNFNKNNVSHDFGLSFMF</sequence>
<evidence type="ECO:0000313" key="2">
    <source>
        <dbReference type="Proteomes" id="UP000325116"/>
    </source>
</evidence>
<proteinExistence type="predicted"/>
<organism evidence="1 2">
    <name type="scientific">Brachyspira aalborgi</name>
    <dbReference type="NCBI Taxonomy" id="29522"/>
    <lineage>
        <taxon>Bacteria</taxon>
        <taxon>Pseudomonadati</taxon>
        <taxon>Spirochaetota</taxon>
        <taxon>Spirochaetia</taxon>
        <taxon>Brachyspirales</taxon>
        <taxon>Brachyspiraceae</taxon>
        <taxon>Brachyspira</taxon>
    </lineage>
</organism>
<dbReference type="Proteomes" id="UP000325116">
    <property type="component" value="Unassembled WGS sequence"/>
</dbReference>
<accession>A0A5C8CLD9</accession>
<name>A0A5C8CLD9_9SPIR</name>
<evidence type="ECO:0000313" key="1">
    <source>
        <dbReference type="EMBL" id="TXJ13716.1"/>
    </source>
</evidence>
<protein>
    <recommendedName>
        <fullName evidence="3">PorV/PorQ family protein</fullName>
    </recommendedName>
</protein>
<comment type="caution">
    <text evidence="1">The sequence shown here is derived from an EMBL/GenBank/DDBJ whole genome shotgun (WGS) entry which is preliminary data.</text>
</comment>
<gene>
    <name evidence="1" type="ORF">EPJ80_00595</name>
</gene>
<reference evidence="1 2" key="1">
    <citation type="journal article" date="1992" name="Lakartidningen">
        <title>[Penicillin V and not amoxicillin is the first choice preparation in acute otitis].</title>
        <authorList>
            <person name="Kamme C."/>
            <person name="Lundgren K."/>
            <person name="Prellner K."/>
        </authorList>
    </citation>
    <scope>NUCLEOTIDE SEQUENCE [LARGE SCALE GENOMIC DNA]</scope>
    <source>
        <strain evidence="1 2">W1</strain>
    </source>
</reference>
<evidence type="ECO:0008006" key="3">
    <source>
        <dbReference type="Google" id="ProtNLM"/>
    </source>
</evidence>
<dbReference type="EMBL" id="SAXT01000001">
    <property type="protein sequence ID" value="TXJ13716.1"/>
    <property type="molecule type" value="Genomic_DNA"/>
</dbReference>
<dbReference type="AlphaFoldDB" id="A0A5C8CLD9"/>